<dbReference type="Pfam" id="PF00174">
    <property type="entry name" value="Oxidored_molyb"/>
    <property type="match status" value="1"/>
</dbReference>
<keyword evidence="8" id="KW-0349">Heme</keyword>
<dbReference type="InterPro" id="IPR036400">
    <property type="entry name" value="Cyt_B5-like_heme/steroid_sf"/>
</dbReference>
<keyword evidence="12" id="KW-0496">Mitochondrion</keyword>
<accession>A0A813P384</accession>
<dbReference type="GO" id="GO:0030151">
    <property type="term" value="F:molybdenum ion binding"/>
    <property type="evidence" value="ECO:0007669"/>
    <property type="project" value="InterPro"/>
</dbReference>
<dbReference type="SUPFAM" id="SSF56524">
    <property type="entry name" value="Oxidoreductase molybdopterin-binding domain"/>
    <property type="match status" value="1"/>
</dbReference>
<dbReference type="InterPro" id="IPR008335">
    <property type="entry name" value="Mopterin_OxRdtase_euk"/>
</dbReference>
<dbReference type="InterPro" id="IPR036374">
    <property type="entry name" value="OxRdtase_Mopterin-bd_sf"/>
</dbReference>
<dbReference type="InterPro" id="IPR014756">
    <property type="entry name" value="Ig_E-set"/>
</dbReference>
<comment type="caution">
    <text evidence="14">The sequence shown here is derived from an EMBL/GenBank/DDBJ whole genome shotgun (WGS) entry which is preliminary data.</text>
</comment>
<dbReference type="GO" id="GO:0005758">
    <property type="term" value="C:mitochondrial intermembrane space"/>
    <property type="evidence" value="ECO:0007669"/>
    <property type="project" value="UniProtKB-SubCell"/>
</dbReference>
<name>A0A813P384_9BILA</name>
<dbReference type="OrthoDB" id="10051395at2759"/>
<evidence type="ECO:0000313" key="15">
    <source>
        <dbReference type="Proteomes" id="UP000663879"/>
    </source>
</evidence>
<comment type="subcellular location">
    <subcellularLocation>
        <location evidence="3">Mitochondrion intermembrane space</location>
    </subcellularLocation>
</comment>
<evidence type="ECO:0000256" key="4">
    <source>
        <dbReference type="ARBA" id="ARBA00004678"/>
    </source>
</evidence>
<protein>
    <recommendedName>
        <fullName evidence="6">sulfite oxidase</fullName>
        <ecNumber evidence="6">1.8.3.1</ecNumber>
    </recommendedName>
</protein>
<keyword evidence="10" id="KW-0560">Oxidoreductase</keyword>
<comment type="pathway">
    <text evidence="5">Energy metabolism; sulfur metabolism.</text>
</comment>
<dbReference type="Gene3D" id="3.90.420.10">
    <property type="entry name" value="Oxidoreductase, molybdopterin-binding domain"/>
    <property type="match status" value="1"/>
</dbReference>
<reference evidence="14" key="1">
    <citation type="submission" date="2021-02" db="EMBL/GenBank/DDBJ databases">
        <authorList>
            <person name="Nowell W R."/>
        </authorList>
    </citation>
    <scope>NUCLEOTIDE SEQUENCE</scope>
    <source>
        <strain evidence="14">Ploen Becks lab</strain>
    </source>
</reference>
<dbReference type="GO" id="GO:0043546">
    <property type="term" value="F:molybdopterin cofactor binding"/>
    <property type="evidence" value="ECO:0007669"/>
    <property type="project" value="TreeGrafter"/>
</dbReference>
<evidence type="ECO:0000256" key="2">
    <source>
        <dbReference type="ARBA" id="ARBA00001970"/>
    </source>
</evidence>
<dbReference type="PROSITE" id="PS50255">
    <property type="entry name" value="CYTOCHROME_B5_2"/>
    <property type="match status" value="1"/>
</dbReference>
<evidence type="ECO:0000256" key="1">
    <source>
        <dbReference type="ARBA" id="ARBA00001924"/>
    </source>
</evidence>
<evidence type="ECO:0000256" key="7">
    <source>
        <dbReference type="ARBA" id="ARBA00022505"/>
    </source>
</evidence>
<dbReference type="PROSITE" id="PS00191">
    <property type="entry name" value="CYTOCHROME_B5_1"/>
    <property type="match status" value="1"/>
</dbReference>
<dbReference type="InterPro" id="IPR001199">
    <property type="entry name" value="Cyt_B5-like_heme/steroid-bd"/>
</dbReference>
<evidence type="ECO:0000256" key="8">
    <source>
        <dbReference type="ARBA" id="ARBA00022617"/>
    </source>
</evidence>
<keyword evidence="7" id="KW-0500">Molybdenum</keyword>
<dbReference type="FunFam" id="3.10.120.10:FF:000007">
    <property type="entry name" value="Sulfite oxidase, mitochondrial"/>
    <property type="match status" value="1"/>
</dbReference>
<evidence type="ECO:0000256" key="12">
    <source>
        <dbReference type="ARBA" id="ARBA00023128"/>
    </source>
</evidence>
<evidence type="ECO:0000256" key="3">
    <source>
        <dbReference type="ARBA" id="ARBA00004569"/>
    </source>
</evidence>
<evidence type="ECO:0000256" key="9">
    <source>
        <dbReference type="ARBA" id="ARBA00022723"/>
    </source>
</evidence>
<dbReference type="UniPathway" id="UPA00096"/>
<evidence type="ECO:0000256" key="11">
    <source>
        <dbReference type="ARBA" id="ARBA00023004"/>
    </source>
</evidence>
<proteinExistence type="predicted"/>
<evidence type="ECO:0000313" key="14">
    <source>
        <dbReference type="EMBL" id="CAF0747568.1"/>
    </source>
</evidence>
<dbReference type="SMART" id="SM01117">
    <property type="entry name" value="Cyt-b5"/>
    <property type="match status" value="1"/>
</dbReference>
<dbReference type="InterPro" id="IPR000572">
    <property type="entry name" value="OxRdtase_Mopterin-bd_dom"/>
</dbReference>
<dbReference type="EMBL" id="CAJNOC010000340">
    <property type="protein sequence ID" value="CAF0747568.1"/>
    <property type="molecule type" value="Genomic_DNA"/>
</dbReference>
<dbReference type="Pfam" id="PF00173">
    <property type="entry name" value="Cyt-b5"/>
    <property type="match status" value="1"/>
</dbReference>
<sequence>MIRFAHSGIKNTTIFSIKNIINKNSSRYIKTTSCLLNLNDSHNFFNQNENLRQKNQTSKYLIGALGALGIGYFFSKNIAICEVDEKNDKKTSVEFGAVKEGLPFYTEDQVKQHNKTETGIWVSYKNGVYDITDFVEGHPGGNKIMWGAGHGLEPFWEKFPIHFKSEVFELLEEYRIGNLKKDETNKKPIEPKPDFYKDEPKRNPQLKVLTQKPFNAESPKEISAENLVTPLEFHFIRNHMPVPHIDTKTFKLEILNVSNGEKIEFSLDDLENKFNSVTIPVTLQCSGNKRKFMNELGQVQGLMWDVNAISTALWTGVLLKDLLIHCGIDLNDPKIKHVIFEGLDKDPAGVVYAASVPIEKVRSDNGDVLLAYKMNGQDIPLDNGYPLRIVVPGVIGARSVKWVGKIILSDVESQSFWQLNDYKVLSPSIKNLKEADFSKLKAVQESPIQSAICQPVDGNIIKRENGKFIAKGYAFSGGGNEIESVLVSIDNGQNWKNATLKKFDRPLYRSWAWTLWEAEFDIPEGKDQIEIVCTASDSNQNTQPESAKSIWNARGLLNNSWHRVKVNIQ</sequence>
<keyword evidence="9" id="KW-0479">Metal-binding</keyword>
<dbReference type="PRINTS" id="PR00407">
    <property type="entry name" value="EUMOPTERIN"/>
</dbReference>
<dbReference type="GO" id="GO:0020037">
    <property type="term" value="F:heme binding"/>
    <property type="evidence" value="ECO:0007669"/>
    <property type="project" value="InterPro"/>
</dbReference>
<dbReference type="GO" id="GO:0006790">
    <property type="term" value="P:sulfur compound metabolic process"/>
    <property type="evidence" value="ECO:0007669"/>
    <property type="project" value="UniProtKB-UniPathway"/>
</dbReference>
<organism evidence="14 15">
    <name type="scientific">Brachionus calyciflorus</name>
    <dbReference type="NCBI Taxonomy" id="104777"/>
    <lineage>
        <taxon>Eukaryota</taxon>
        <taxon>Metazoa</taxon>
        <taxon>Spiralia</taxon>
        <taxon>Gnathifera</taxon>
        <taxon>Rotifera</taxon>
        <taxon>Eurotatoria</taxon>
        <taxon>Monogononta</taxon>
        <taxon>Pseudotrocha</taxon>
        <taxon>Ploima</taxon>
        <taxon>Brachionidae</taxon>
        <taxon>Brachionus</taxon>
    </lineage>
</organism>
<comment type="pathway">
    <text evidence="4">Sulfur metabolism.</text>
</comment>
<dbReference type="SUPFAM" id="SSF55856">
    <property type="entry name" value="Cytochrome b5-like heme/steroid binding domain"/>
    <property type="match status" value="1"/>
</dbReference>
<dbReference type="Pfam" id="PF03404">
    <property type="entry name" value="Mo-co_dimer"/>
    <property type="match status" value="1"/>
</dbReference>
<evidence type="ECO:0000259" key="13">
    <source>
        <dbReference type="PROSITE" id="PS50255"/>
    </source>
</evidence>
<comment type="cofactor">
    <cofactor evidence="2">
        <name>heme b</name>
        <dbReference type="ChEBI" id="CHEBI:60344"/>
    </cofactor>
</comment>
<dbReference type="PANTHER" id="PTHR19372">
    <property type="entry name" value="SULFITE REDUCTASE"/>
    <property type="match status" value="1"/>
</dbReference>
<dbReference type="AlphaFoldDB" id="A0A813P384"/>
<dbReference type="GO" id="GO:0008482">
    <property type="term" value="F:sulfite oxidase activity"/>
    <property type="evidence" value="ECO:0007669"/>
    <property type="project" value="UniProtKB-EC"/>
</dbReference>
<feature type="domain" description="Cytochrome b5 heme-binding" evidence="13">
    <location>
        <begin position="102"/>
        <end position="180"/>
    </location>
</feature>
<evidence type="ECO:0000256" key="6">
    <source>
        <dbReference type="ARBA" id="ARBA00012505"/>
    </source>
</evidence>
<dbReference type="InterPro" id="IPR005066">
    <property type="entry name" value="MoCF_OxRdtse_dimer"/>
</dbReference>
<gene>
    <name evidence="14" type="ORF">OXX778_LOCUS3735</name>
</gene>
<evidence type="ECO:0000256" key="10">
    <source>
        <dbReference type="ARBA" id="ARBA00023002"/>
    </source>
</evidence>
<dbReference type="Gene3D" id="3.10.120.10">
    <property type="entry name" value="Cytochrome b5-like heme/steroid binding domain"/>
    <property type="match status" value="1"/>
</dbReference>
<dbReference type="EC" id="1.8.3.1" evidence="6"/>
<evidence type="ECO:0000256" key="5">
    <source>
        <dbReference type="ARBA" id="ARBA00004971"/>
    </source>
</evidence>
<keyword evidence="11" id="KW-0408">Iron</keyword>
<comment type="cofactor">
    <cofactor evidence="1">
        <name>Mo-molybdopterin</name>
        <dbReference type="ChEBI" id="CHEBI:71302"/>
    </cofactor>
</comment>
<dbReference type="InterPro" id="IPR018506">
    <property type="entry name" value="Cyt_B5_heme-BS"/>
</dbReference>
<dbReference type="SUPFAM" id="SSF81296">
    <property type="entry name" value="E set domains"/>
    <property type="match status" value="1"/>
</dbReference>
<dbReference type="Gene3D" id="2.60.40.650">
    <property type="match status" value="1"/>
</dbReference>
<keyword evidence="15" id="KW-1185">Reference proteome</keyword>
<dbReference type="PANTHER" id="PTHR19372:SF7">
    <property type="entry name" value="SULFITE OXIDASE, MITOCHONDRIAL"/>
    <property type="match status" value="1"/>
</dbReference>
<dbReference type="FunFam" id="3.90.420.10:FF:000002">
    <property type="entry name" value="sulfite oxidase, mitochondrial"/>
    <property type="match status" value="1"/>
</dbReference>
<dbReference type="Proteomes" id="UP000663879">
    <property type="component" value="Unassembled WGS sequence"/>
</dbReference>